<gene>
    <name evidence="1" type="ORF">LCI24_03450</name>
</gene>
<protein>
    <submittedName>
        <fullName evidence="1">Uncharacterized protein</fullName>
    </submittedName>
</protein>
<accession>A0A9X4EL43</accession>
<proteinExistence type="predicted"/>
<evidence type="ECO:0000313" key="2">
    <source>
        <dbReference type="Proteomes" id="UP001149303"/>
    </source>
</evidence>
<dbReference type="EMBL" id="JAIWJY010000002">
    <property type="protein sequence ID" value="MDE1205843.1"/>
    <property type="molecule type" value="Genomic_DNA"/>
</dbReference>
<reference evidence="1" key="1">
    <citation type="submission" date="2021-09" db="EMBL/GenBank/DDBJ databases">
        <authorList>
            <person name="Smyrli M."/>
        </authorList>
    </citation>
    <scope>NUCLEOTIDE SEQUENCE</scope>
    <source>
        <strain evidence="1">LAR25</strain>
    </source>
</reference>
<dbReference type="AlphaFoldDB" id="A0A9X4EL43"/>
<evidence type="ECO:0000313" key="1">
    <source>
        <dbReference type="EMBL" id="MDE1205843.1"/>
    </source>
</evidence>
<keyword evidence="2" id="KW-1185">Reference proteome</keyword>
<organism evidence="1 2">
    <name type="scientific">Tenacibaculum larymnensis</name>
    <dbReference type="NCBI Taxonomy" id="2878201"/>
    <lineage>
        <taxon>Bacteria</taxon>
        <taxon>Pseudomonadati</taxon>
        <taxon>Bacteroidota</taxon>
        <taxon>Flavobacteriia</taxon>
        <taxon>Flavobacteriales</taxon>
        <taxon>Flavobacteriaceae</taxon>
        <taxon>Tenacibaculum</taxon>
    </lineage>
</organism>
<comment type="caution">
    <text evidence="1">The sequence shown here is derived from an EMBL/GenBank/DDBJ whole genome shotgun (WGS) entry which is preliminary data.</text>
</comment>
<dbReference type="RefSeq" id="WP_274639183.1">
    <property type="nucleotide sequence ID" value="NZ_JAIWJY010000002.1"/>
</dbReference>
<sequence length="135" mass="15864">MEDFCWRCGTPLIFLLNSNNILSSECKKCGQGYGKLKGKSLIESRLDSSFSHPLYHIIFEKEKVSQEKVNRIALAFAQHDKRYLEIFIKDIEDELTTPKRKLTDFHNLYGAEEIARDYLCRLSKEIKYLLEQKIK</sequence>
<name>A0A9X4EL43_9FLAO</name>
<dbReference type="Proteomes" id="UP001149303">
    <property type="component" value="Unassembled WGS sequence"/>
</dbReference>